<proteinExistence type="predicted"/>
<sequence length="65" mass="7873">MRDIIHSLEAEVWYNHFDITYRVRLFDNRTGEEYFFKYPVFSLKTSEDAMDKAYQDLASQWGTIL</sequence>
<protein>
    <submittedName>
        <fullName evidence="1">Uncharacterized protein</fullName>
    </submittedName>
</protein>
<evidence type="ECO:0000313" key="2">
    <source>
        <dbReference type="Proteomes" id="UP000241237"/>
    </source>
</evidence>
<dbReference type="EMBL" id="KY883652">
    <property type="protein sequence ID" value="ASV43310.1"/>
    <property type="molecule type" value="Genomic_DNA"/>
</dbReference>
<reference evidence="1 2" key="1">
    <citation type="journal article" date="2017" name="Sci. Rep.">
        <title>Analysis of the CRISPR-Cas system in bacteriophages active on epidemic strains of Vibrio cholerae in Bangladesh.</title>
        <authorList>
            <person name="Naser I.B."/>
            <person name="Hoque M.M."/>
            <person name="Nahid M.A."/>
            <person name="Tareq T.M."/>
            <person name="Rocky M.K."/>
            <person name="Faruque S.M."/>
        </authorList>
    </citation>
    <scope>NUCLEOTIDE SEQUENCE [LARGE SCALE GENOMIC DNA]</scope>
</reference>
<organism evidence="1 2">
    <name type="scientific">Vibrio phage JSF24</name>
    <dbReference type="NCBI Taxonomy" id="1983604"/>
    <lineage>
        <taxon>Viruses</taxon>
        <taxon>Duplodnaviria</taxon>
        <taxon>Heunggongvirae</taxon>
        <taxon>Uroviricota</taxon>
        <taxon>Caudoviricetes</taxon>
        <taxon>Autographivirales</taxon>
        <taxon>Autotranscriptaviridae</taxon>
        <taxon>Studiervirinae</taxon>
        <taxon>Chatterjeevirus</taxon>
        <taxon>Chatterjeevirus ICP3</taxon>
    </lineage>
</organism>
<evidence type="ECO:0000313" key="1">
    <source>
        <dbReference type="EMBL" id="ASV43310.1"/>
    </source>
</evidence>
<name>A0A2D0YLE4_9CAUD</name>
<dbReference type="Proteomes" id="UP000241237">
    <property type="component" value="Segment"/>
</dbReference>
<accession>A0A2D0YLE4</accession>